<evidence type="ECO:0000256" key="5">
    <source>
        <dbReference type="ARBA" id="ARBA00022839"/>
    </source>
</evidence>
<organism evidence="10 11">
    <name type="scientific">Legionella brunensis</name>
    <dbReference type="NCBI Taxonomy" id="29422"/>
    <lineage>
        <taxon>Bacteria</taxon>
        <taxon>Pseudomonadati</taxon>
        <taxon>Pseudomonadota</taxon>
        <taxon>Gammaproteobacteria</taxon>
        <taxon>Legionellales</taxon>
        <taxon>Legionellaceae</taxon>
        <taxon>Legionella</taxon>
    </lineage>
</organism>
<keyword evidence="11" id="KW-1185">Reference proteome</keyword>
<keyword evidence="4" id="KW-0378">Hydrolase</keyword>
<evidence type="ECO:0000256" key="6">
    <source>
        <dbReference type="SAM" id="Coils"/>
    </source>
</evidence>
<dbReference type="Pfam" id="PF01368">
    <property type="entry name" value="DHH"/>
    <property type="match status" value="1"/>
</dbReference>
<dbReference type="OrthoDB" id="9809852at2"/>
<dbReference type="GO" id="GO:0008409">
    <property type="term" value="F:5'-3' exonuclease activity"/>
    <property type="evidence" value="ECO:0007669"/>
    <property type="project" value="InterPro"/>
</dbReference>
<feature type="domain" description="RecJ OB" evidence="9">
    <location>
        <begin position="467"/>
        <end position="570"/>
    </location>
</feature>
<dbReference type="PANTHER" id="PTHR30255:SF2">
    <property type="entry name" value="SINGLE-STRANDED-DNA-SPECIFIC EXONUCLEASE RECJ"/>
    <property type="match status" value="1"/>
</dbReference>
<dbReference type="GO" id="GO:0003676">
    <property type="term" value="F:nucleic acid binding"/>
    <property type="evidence" value="ECO:0007669"/>
    <property type="project" value="InterPro"/>
</dbReference>
<evidence type="ECO:0000259" key="8">
    <source>
        <dbReference type="Pfam" id="PF02272"/>
    </source>
</evidence>
<evidence type="ECO:0000259" key="7">
    <source>
        <dbReference type="Pfam" id="PF01368"/>
    </source>
</evidence>
<dbReference type="InterPro" id="IPR038763">
    <property type="entry name" value="DHH_sf"/>
</dbReference>
<gene>
    <name evidence="10" type="primary">recJ</name>
    <name evidence="10" type="ORF">Lbru_0733</name>
</gene>
<evidence type="ECO:0000313" key="11">
    <source>
        <dbReference type="Proteomes" id="UP000054742"/>
    </source>
</evidence>
<feature type="domain" description="DDH" evidence="7">
    <location>
        <begin position="69"/>
        <end position="229"/>
    </location>
</feature>
<dbReference type="Pfam" id="PF17768">
    <property type="entry name" value="RecJ_OB"/>
    <property type="match status" value="1"/>
</dbReference>
<protein>
    <recommendedName>
        <fullName evidence="2">Single-stranded-DNA-specific exonuclease RecJ</fullName>
    </recommendedName>
</protein>
<dbReference type="RefSeq" id="WP_058440812.1">
    <property type="nucleotide sequence ID" value="NZ_CAAAHU010000022.1"/>
</dbReference>
<reference evidence="10 11" key="1">
    <citation type="submission" date="2015-11" db="EMBL/GenBank/DDBJ databases">
        <title>Genomic analysis of 38 Legionella species identifies large and diverse effector repertoires.</title>
        <authorList>
            <person name="Burstein D."/>
            <person name="Amaro F."/>
            <person name="Zusman T."/>
            <person name="Lifshitz Z."/>
            <person name="Cohen O."/>
            <person name="Gilbert J.A."/>
            <person name="Pupko T."/>
            <person name="Shuman H.A."/>
            <person name="Segal G."/>
        </authorList>
    </citation>
    <scope>NUCLEOTIDE SEQUENCE [LARGE SCALE GENOMIC DNA]</scope>
    <source>
        <strain evidence="10 11">ATCC 43878</strain>
    </source>
</reference>
<dbReference type="Pfam" id="PF02272">
    <property type="entry name" value="DHHA1"/>
    <property type="match status" value="1"/>
</dbReference>
<evidence type="ECO:0000256" key="4">
    <source>
        <dbReference type="ARBA" id="ARBA00022801"/>
    </source>
</evidence>
<dbReference type="InterPro" id="IPR041122">
    <property type="entry name" value="RecJ_OB"/>
</dbReference>
<dbReference type="Proteomes" id="UP000054742">
    <property type="component" value="Unassembled WGS sequence"/>
</dbReference>
<keyword evidence="3" id="KW-0540">Nuclease</keyword>
<dbReference type="STRING" id="29422.Lbru_0733"/>
<dbReference type="EMBL" id="LNXV01000004">
    <property type="protein sequence ID" value="KTC86792.1"/>
    <property type="molecule type" value="Genomic_DNA"/>
</dbReference>
<comment type="caution">
    <text evidence="10">The sequence shown here is derived from an EMBL/GenBank/DDBJ whole genome shotgun (WGS) entry which is preliminary data.</text>
</comment>
<feature type="coiled-coil region" evidence="6">
    <location>
        <begin position="311"/>
        <end position="338"/>
    </location>
</feature>
<evidence type="ECO:0000256" key="2">
    <source>
        <dbReference type="ARBA" id="ARBA00019841"/>
    </source>
</evidence>
<proteinExistence type="inferred from homology"/>
<comment type="similarity">
    <text evidence="1">Belongs to the RecJ family.</text>
</comment>
<dbReference type="InterPro" id="IPR004610">
    <property type="entry name" value="RecJ"/>
</dbReference>
<accession>A0A0W0STU4</accession>
<sequence>MRIKQRGVSSLLPSLSDYPAVLQRIYASRGIKDASQLDKSLQALLPFNSLTDIEKASLRLEQALRAKERILIIGDFDADGATSTTLAISALRVMGASHVEFLVPNRFDFGYGLTPAIIEVAKKWQPHLIITVDNGIASIDGVDAANALGIDVLITDHHLPAEELPKACAIVNPNQVGDLFPSKSIAGVGVIFYVMLALRRQLIKSNWFEQRGLAEPNMAQFLDLVALGTIADVVSLDQNNRIMVNQGLARIRQSQCRPGIKALIEIAGRDCSRLRESDLGFSVAPRLNAAGRLDDMSLGIECLLSDNMEKAHTLASHLDELNQERRVIEAEMKEQAMLAVDKLAKKIEHSNHLPAALCLVDPSWHQGVIGILAGRLKERYHRPIIAFAKVSETELKGSARSVAGLNIRDALAAVDKDHPGLITKFGGHAMAAGLSLSPQCFTDFQQAFITEVSKHIDASECEGELWTDGSLTSQELSLETATLLQQAGPWGQQFPEPCFDNIFEVLDQRLVGQHHLKITLAHPEGGVFDAIAFNVDVKLWPNYRARQVHAAYKLDINSYQGRTRLQLVIEALQVYN</sequence>
<name>A0A0W0STU4_9GAMM</name>
<dbReference type="PANTHER" id="PTHR30255">
    <property type="entry name" value="SINGLE-STRANDED-DNA-SPECIFIC EXONUCLEASE RECJ"/>
    <property type="match status" value="1"/>
</dbReference>
<feature type="domain" description="DHHA1" evidence="8">
    <location>
        <begin position="360"/>
        <end position="453"/>
    </location>
</feature>
<dbReference type="GO" id="GO:0006310">
    <property type="term" value="P:DNA recombination"/>
    <property type="evidence" value="ECO:0007669"/>
    <property type="project" value="InterPro"/>
</dbReference>
<dbReference type="InterPro" id="IPR051673">
    <property type="entry name" value="SSDNA_exonuclease_RecJ"/>
</dbReference>
<evidence type="ECO:0000256" key="3">
    <source>
        <dbReference type="ARBA" id="ARBA00022722"/>
    </source>
</evidence>
<dbReference type="FunFam" id="3.90.1640.30:FF:000001">
    <property type="entry name" value="Single-stranded-DNA-specific exonuclease RecJ"/>
    <property type="match status" value="1"/>
</dbReference>
<keyword evidence="5 10" id="KW-0269">Exonuclease</keyword>
<dbReference type="GO" id="GO:0006281">
    <property type="term" value="P:DNA repair"/>
    <property type="evidence" value="ECO:0007669"/>
    <property type="project" value="InterPro"/>
</dbReference>
<dbReference type="PATRIC" id="fig|29422.6.peg.767"/>
<dbReference type="AlphaFoldDB" id="A0A0W0STU4"/>
<evidence type="ECO:0000256" key="1">
    <source>
        <dbReference type="ARBA" id="ARBA00005915"/>
    </source>
</evidence>
<dbReference type="InterPro" id="IPR003156">
    <property type="entry name" value="DHHA1_dom"/>
</dbReference>
<dbReference type="NCBIfam" id="TIGR00644">
    <property type="entry name" value="recJ"/>
    <property type="match status" value="1"/>
</dbReference>
<evidence type="ECO:0000313" key="10">
    <source>
        <dbReference type="EMBL" id="KTC86792.1"/>
    </source>
</evidence>
<dbReference type="Gene3D" id="3.90.1640.30">
    <property type="match status" value="1"/>
</dbReference>
<dbReference type="SUPFAM" id="SSF64182">
    <property type="entry name" value="DHH phosphoesterases"/>
    <property type="match status" value="1"/>
</dbReference>
<evidence type="ECO:0000259" key="9">
    <source>
        <dbReference type="Pfam" id="PF17768"/>
    </source>
</evidence>
<dbReference type="InterPro" id="IPR001667">
    <property type="entry name" value="DDH_dom"/>
</dbReference>
<keyword evidence="6" id="KW-0175">Coiled coil</keyword>
<dbReference type="Gene3D" id="3.10.310.30">
    <property type="match status" value="1"/>
</dbReference>